<proteinExistence type="predicted"/>
<evidence type="ECO:0000313" key="1">
    <source>
        <dbReference type="EMBL" id="EYB09239.1"/>
    </source>
</evidence>
<dbReference type="AlphaFoldDB" id="A0AB73AJ95"/>
<organism evidence="1 2">
    <name type="scientific">Bacteroides fragilis str. 3783N1-6</name>
    <dbReference type="NCBI Taxonomy" id="1339310"/>
    <lineage>
        <taxon>Bacteria</taxon>
        <taxon>Pseudomonadati</taxon>
        <taxon>Bacteroidota</taxon>
        <taxon>Bacteroidia</taxon>
        <taxon>Bacteroidales</taxon>
        <taxon>Bacteroidaceae</taxon>
        <taxon>Bacteroides</taxon>
    </lineage>
</organism>
<name>A0AB73AJ95_BACFG</name>
<accession>A0AB73AJ95</accession>
<dbReference type="EMBL" id="JGEU01000034">
    <property type="protein sequence ID" value="EYB09239.1"/>
    <property type="molecule type" value="Genomic_DNA"/>
</dbReference>
<gene>
    <name evidence="1" type="ORF">M119_1550</name>
</gene>
<protein>
    <submittedName>
        <fullName evidence="1">Uncharacterized protein</fullName>
    </submittedName>
</protein>
<reference evidence="1 2" key="1">
    <citation type="submission" date="2014-02" db="EMBL/GenBank/DDBJ databases">
        <authorList>
            <person name="Sears C."/>
            <person name="Carroll K."/>
            <person name="Sack B.R."/>
            <person name="Qadri F."/>
            <person name="Myers L.L."/>
            <person name="Chung G.-T."/>
            <person name="Escheverria P."/>
            <person name="Fraser C.M."/>
            <person name="Sadzewicz L."/>
            <person name="Shefchek K.A."/>
            <person name="Tallon L."/>
            <person name="Das S.P."/>
            <person name="Daugherty S."/>
            <person name="Mongodin E.F."/>
        </authorList>
    </citation>
    <scope>NUCLEOTIDE SEQUENCE [LARGE SCALE GENOMIC DNA]</scope>
    <source>
        <strain evidence="1 2">3783N1-6</strain>
    </source>
</reference>
<dbReference type="Proteomes" id="UP000021175">
    <property type="component" value="Unassembled WGS sequence"/>
</dbReference>
<comment type="caution">
    <text evidence="1">The sequence shown here is derived from an EMBL/GenBank/DDBJ whole genome shotgun (WGS) entry which is preliminary data.</text>
</comment>
<sequence>MTNKALKSLSVFKGRGGFLFKWKVYVLSDMFGILEVSFNRYKSLP</sequence>
<evidence type="ECO:0000313" key="2">
    <source>
        <dbReference type="Proteomes" id="UP000021175"/>
    </source>
</evidence>